<protein>
    <recommendedName>
        <fullName evidence="3">Nucleotidyltransferase substrate binding protein</fullName>
    </recommendedName>
</protein>
<evidence type="ECO:0000313" key="1">
    <source>
        <dbReference type="EMBL" id="BAM02339.1"/>
    </source>
</evidence>
<sequence>MNAPDHTPAPGRGAPRLAGLERMLERLGDTLAAESPSEVEAAAAIHFFEVTTELAWKAVKDRLDAEGLVVRSPKAAFRHALQQGWASTHDTEALLVMVDKRNEFSHRCDEGLLREVRVIGERFLPALRRLHDRLVQEAGDAR</sequence>
<dbReference type="InterPro" id="IPR010235">
    <property type="entry name" value="HepT"/>
</dbReference>
<dbReference type="STRING" id="1142394.PSMK_01800"/>
<dbReference type="KEGG" id="phm:PSMK_01800"/>
<proteinExistence type="predicted"/>
<organism evidence="1 2">
    <name type="scientific">Phycisphaera mikurensis (strain NBRC 102666 / KCTC 22515 / FYK2301M01)</name>
    <dbReference type="NCBI Taxonomy" id="1142394"/>
    <lineage>
        <taxon>Bacteria</taxon>
        <taxon>Pseudomonadati</taxon>
        <taxon>Planctomycetota</taxon>
        <taxon>Phycisphaerae</taxon>
        <taxon>Phycisphaerales</taxon>
        <taxon>Phycisphaeraceae</taxon>
        <taxon>Phycisphaera</taxon>
    </lineage>
</organism>
<dbReference type="Proteomes" id="UP000007881">
    <property type="component" value="Chromosome"/>
</dbReference>
<gene>
    <name evidence="1" type="ordered locus">PSMK_01800</name>
</gene>
<keyword evidence="2" id="KW-1185">Reference proteome</keyword>
<name>I0IAQ1_PHYMF</name>
<dbReference type="SUPFAM" id="SSF81593">
    <property type="entry name" value="Nucleotidyltransferase substrate binding subunit/domain"/>
    <property type="match status" value="1"/>
</dbReference>
<dbReference type="Gene3D" id="1.20.120.330">
    <property type="entry name" value="Nucleotidyltransferases domain 2"/>
    <property type="match status" value="1"/>
</dbReference>
<dbReference type="Pfam" id="PF08780">
    <property type="entry name" value="NTase_sub_bind"/>
    <property type="match status" value="1"/>
</dbReference>
<evidence type="ECO:0000313" key="2">
    <source>
        <dbReference type="Proteomes" id="UP000007881"/>
    </source>
</evidence>
<evidence type="ECO:0008006" key="3">
    <source>
        <dbReference type="Google" id="ProtNLM"/>
    </source>
</evidence>
<dbReference type="HOGENOM" id="CLU_118479_2_0_0"/>
<dbReference type="EMBL" id="AP012338">
    <property type="protein sequence ID" value="BAM02339.1"/>
    <property type="molecule type" value="Genomic_DNA"/>
</dbReference>
<dbReference type="RefSeq" id="WP_014435559.1">
    <property type="nucleotide sequence ID" value="NC_017080.1"/>
</dbReference>
<dbReference type="AlphaFoldDB" id="I0IAQ1"/>
<reference evidence="1 2" key="1">
    <citation type="submission" date="2012-02" db="EMBL/GenBank/DDBJ databases">
        <title>Complete genome sequence of Phycisphaera mikurensis NBRC 102666.</title>
        <authorList>
            <person name="Ankai A."/>
            <person name="Hosoyama A."/>
            <person name="Terui Y."/>
            <person name="Sekine M."/>
            <person name="Fukai R."/>
            <person name="Kato Y."/>
            <person name="Nakamura S."/>
            <person name="Yamada-Narita S."/>
            <person name="Kawakoshi A."/>
            <person name="Fukunaga Y."/>
            <person name="Yamazaki S."/>
            <person name="Fujita N."/>
        </authorList>
    </citation>
    <scope>NUCLEOTIDE SEQUENCE [LARGE SCALE GENOMIC DNA]</scope>
    <source>
        <strain evidence="2">NBRC 102666 / KCTC 22515 / FYK2301M01</strain>
    </source>
</reference>
<accession>I0IAQ1</accession>